<feature type="region of interest" description="Disordered" evidence="2">
    <location>
        <begin position="630"/>
        <end position="660"/>
    </location>
</feature>
<dbReference type="Proteomes" id="UP001642540">
    <property type="component" value="Unassembled WGS sequence"/>
</dbReference>
<sequence length="675" mass="78123">MSHQYRSSSLQQPAQNTNAVTSELVPVTSYNSHVQYQHYNTDEQPIQTISTSSSFNTMDQEILSLELLDHMSFQYSNNMTENYYAFKWLQTEYNKLAVDLQATKTNEIHLRNESGSLKHKCNSQQLDIMKLKRELNLLQANSMPKSQYDQILKENKAVADDNRKLKSQNEQLIKDTGQIHSLEEENRKLQFKLELQKSQVDLWRQLEDAENNKITEAEATIQKLKSENKDLLRKFESAKDECEKGKLSNVEAFKKFEAQLVEKELNIERLREKNQNLQKDLQQSNETLEYELERADREKSTLMELCKIVKILNKKVETQKKEVIKKSQQILDLKKLIKVINIAESKKNIGKVNMGGEQQKIQQKKSVLLMQAQIEVLKNLQPELKRSIECQEKTRYAIQNRLKDFTAKFKPVANKSELDNLQKQNQEYLKELKVKDDEILSQNEKIAGYQKCVDSLHATISKLQNDLKTKDKKGTEQDAEIRKLNKRLEFVHKENQGQNSTIGRLQKELGEARTCFVSLSQQKSPNELLWERNNEVTRLNGAVKNLTAALSTANAEIGEKNKSIDGLRRKWQSENTLRVEQMDRNDEKLAELSKLLVKKSKDLQKAEKIIVSLNNDVNILKTNVHEIDTSKLEKRDNRGGGQETGGSSGGDDQDVPRKKVRLDKVWVSSMKRVYE</sequence>
<feature type="coiled-coil region" evidence="1">
    <location>
        <begin position="589"/>
        <end position="623"/>
    </location>
</feature>
<feature type="coiled-coil region" evidence="1">
    <location>
        <begin position="121"/>
        <end position="305"/>
    </location>
</feature>
<feature type="compositionally biased region" description="Gly residues" evidence="2">
    <location>
        <begin position="639"/>
        <end position="649"/>
    </location>
</feature>
<organism evidence="3 4">
    <name type="scientific">Orchesella dallaii</name>
    <dbReference type="NCBI Taxonomy" id="48710"/>
    <lineage>
        <taxon>Eukaryota</taxon>
        <taxon>Metazoa</taxon>
        <taxon>Ecdysozoa</taxon>
        <taxon>Arthropoda</taxon>
        <taxon>Hexapoda</taxon>
        <taxon>Collembola</taxon>
        <taxon>Entomobryomorpha</taxon>
        <taxon>Entomobryoidea</taxon>
        <taxon>Orchesellidae</taxon>
        <taxon>Orchesellinae</taxon>
        <taxon>Orchesella</taxon>
    </lineage>
</organism>
<evidence type="ECO:0000256" key="2">
    <source>
        <dbReference type="SAM" id="MobiDB-lite"/>
    </source>
</evidence>
<comment type="caution">
    <text evidence="3">The sequence shown here is derived from an EMBL/GenBank/DDBJ whole genome shotgun (WGS) entry which is preliminary data.</text>
</comment>
<evidence type="ECO:0000313" key="3">
    <source>
        <dbReference type="EMBL" id="CAL8128639.1"/>
    </source>
</evidence>
<gene>
    <name evidence="3" type="ORF">ODALV1_LOCUS22407</name>
</gene>
<evidence type="ECO:0000256" key="1">
    <source>
        <dbReference type="SAM" id="Coils"/>
    </source>
</evidence>
<protein>
    <submittedName>
        <fullName evidence="3">Uncharacterized protein</fullName>
    </submittedName>
</protein>
<evidence type="ECO:0000313" key="4">
    <source>
        <dbReference type="Proteomes" id="UP001642540"/>
    </source>
</evidence>
<dbReference type="EMBL" id="CAXLJM020000075">
    <property type="protein sequence ID" value="CAL8128639.1"/>
    <property type="molecule type" value="Genomic_DNA"/>
</dbReference>
<name>A0ABP1RHY6_9HEXA</name>
<reference evidence="3 4" key="1">
    <citation type="submission" date="2024-08" db="EMBL/GenBank/DDBJ databases">
        <authorList>
            <person name="Cucini C."/>
            <person name="Frati F."/>
        </authorList>
    </citation>
    <scope>NUCLEOTIDE SEQUENCE [LARGE SCALE GENOMIC DNA]</scope>
</reference>
<accession>A0ABP1RHY6</accession>
<keyword evidence="1" id="KW-0175">Coiled coil</keyword>
<proteinExistence type="predicted"/>
<keyword evidence="4" id="KW-1185">Reference proteome</keyword>
<dbReference type="Gene3D" id="1.10.287.1490">
    <property type="match status" value="1"/>
</dbReference>